<proteinExistence type="predicted"/>
<dbReference type="AlphaFoldDB" id="A0AAD4QWD3"/>
<keyword evidence="4 5" id="KW-0472">Membrane</keyword>
<feature type="transmembrane region" description="Helical" evidence="5">
    <location>
        <begin position="70"/>
        <end position="91"/>
    </location>
</feature>
<dbReference type="GO" id="GO:0050909">
    <property type="term" value="P:sensory perception of taste"/>
    <property type="evidence" value="ECO:0007669"/>
    <property type="project" value="InterPro"/>
</dbReference>
<name>A0AAD4QWD3_9BILA</name>
<keyword evidence="7" id="KW-1185">Reference proteome</keyword>
<evidence type="ECO:0000256" key="2">
    <source>
        <dbReference type="ARBA" id="ARBA00022692"/>
    </source>
</evidence>
<feature type="transmembrane region" description="Helical" evidence="5">
    <location>
        <begin position="270"/>
        <end position="293"/>
    </location>
</feature>
<organism evidence="6 7">
    <name type="scientific">Ditylenchus destructor</name>
    <dbReference type="NCBI Taxonomy" id="166010"/>
    <lineage>
        <taxon>Eukaryota</taxon>
        <taxon>Metazoa</taxon>
        <taxon>Ecdysozoa</taxon>
        <taxon>Nematoda</taxon>
        <taxon>Chromadorea</taxon>
        <taxon>Rhabditida</taxon>
        <taxon>Tylenchina</taxon>
        <taxon>Tylenchomorpha</taxon>
        <taxon>Sphaerularioidea</taxon>
        <taxon>Anguinidae</taxon>
        <taxon>Anguininae</taxon>
        <taxon>Ditylenchus</taxon>
    </lineage>
</organism>
<comment type="caution">
    <text evidence="6">The sequence shown here is derived from an EMBL/GenBank/DDBJ whole genome shotgun (WGS) entry which is preliminary data.</text>
</comment>
<dbReference type="PANTHER" id="PTHR34492">
    <property type="entry name" value="GUSTATORY RECEPTOR FAMILY"/>
    <property type="match status" value="1"/>
</dbReference>
<evidence type="ECO:0000256" key="4">
    <source>
        <dbReference type="ARBA" id="ARBA00023136"/>
    </source>
</evidence>
<protein>
    <submittedName>
        <fullName evidence="6">CBR-GUR-5 protein</fullName>
    </submittedName>
</protein>
<dbReference type="Proteomes" id="UP001201812">
    <property type="component" value="Unassembled WGS sequence"/>
</dbReference>
<sequence>MMDLVPLLRLTGLYFSESPQATRSSFRTVLASVLTLIVISYTAYGLICNLCGGGLFGGKISASYLNVQEIFYFAMLSESIFSIFFLIKWQLDGSLQFMLRNTLLAEKNKVTVIGRRFRRILGIITGVAILATTFKVCQIILNWTLYFVRDGMELEMEWWFFDETIFAVLSPYAIFVWHICLCLFMAVVQSLTLELQDFNRKFETMLKSNTEKSEELTKKISASFTHYTRLTDKVSRIDRIVGPYAFIMLAAGCVSLIFLLLSTIREHGHWVVLIPFFIDILIWIWHLFGLCVFPTRVYTEVHYVQRLLGRTPTLWNSFDPELYAVANMFADNISRADIGITLWGFTPITKSLVLTCVSLLVSYIVLFLQLKVGSEYESWHNDD</sequence>
<feature type="transmembrane region" description="Helical" evidence="5">
    <location>
        <begin position="120"/>
        <end position="145"/>
    </location>
</feature>
<evidence type="ECO:0000313" key="7">
    <source>
        <dbReference type="Proteomes" id="UP001201812"/>
    </source>
</evidence>
<evidence type="ECO:0000256" key="5">
    <source>
        <dbReference type="SAM" id="Phobius"/>
    </source>
</evidence>
<gene>
    <name evidence="6" type="ORF">DdX_16793</name>
</gene>
<evidence type="ECO:0000256" key="1">
    <source>
        <dbReference type="ARBA" id="ARBA00004141"/>
    </source>
</evidence>
<keyword evidence="3 5" id="KW-1133">Transmembrane helix</keyword>
<accession>A0AAD4QWD3</accession>
<evidence type="ECO:0000256" key="3">
    <source>
        <dbReference type="ARBA" id="ARBA00022989"/>
    </source>
</evidence>
<dbReference type="GO" id="GO:0016020">
    <property type="term" value="C:membrane"/>
    <property type="evidence" value="ECO:0007669"/>
    <property type="project" value="UniProtKB-SubCell"/>
</dbReference>
<dbReference type="PANTHER" id="PTHR34492:SF2">
    <property type="entry name" value="G PROTEIN-COUPLED RECEPTOR"/>
    <property type="match status" value="1"/>
</dbReference>
<feature type="transmembrane region" description="Helical" evidence="5">
    <location>
        <begin position="244"/>
        <end position="264"/>
    </location>
</feature>
<reference evidence="6" key="1">
    <citation type="submission" date="2022-01" db="EMBL/GenBank/DDBJ databases">
        <title>Genome Sequence Resource for Two Populations of Ditylenchus destructor, the Migratory Endoparasitic Phytonematode.</title>
        <authorList>
            <person name="Zhang H."/>
            <person name="Lin R."/>
            <person name="Xie B."/>
        </authorList>
    </citation>
    <scope>NUCLEOTIDE SEQUENCE</scope>
    <source>
        <strain evidence="6">BazhouSP</strain>
    </source>
</reference>
<keyword evidence="2 5" id="KW-0812">Transmembrane</keyword>
<feature type="transmembrane region" description="Helical" evidence="5">
    <location>
        <begin position="29"/>
        <end position="58"/>
    </location>
</feature>
<dbReference type="Pfam" id="PF08395">
    <property type="entry name" value="7tm_7"/>
    <property type="match status" value="1"/>
</dbReference>
<dbReference type="EMBL" id="JAKKPZ010000150">
    <property type="protein sequence ID" value="KAI1700278.1"/>
    <property type="molecule type" value="Genomic_DNA"/>
</dbReference>
<evidence type="ECO:0000313" key="6">
    <source>
        <dbReference type="EMBL" id="KAI1700278.1"/>
    </source>
</evidence>
<comment type="subcellular location">
    <subcellularLocation>
        <location evidence="1">Membrane</location>
        <topology evidence="1">Multi-pass membrane protein</topology>
    </subcellularLocation>
</comment>
<feature type="transmembrane region" description="Helical" evidence="5">
    <location>
        <begin position="165"/>
        <end position="188"/>
    </location>
</feature>
<dbReference type="InterPro" id="IPR013604">
    <property type="entry name" value="7TM_chemorcpt"/>
</dbReference>
<feature type="transmembrane region" description="Helical" evidence="5">
    <location>
        <begin position="352"/>
        <end position="370"/>
    </location>
</feature>